<feature type="compositionally biased region" description="Basic residues" evidence="1">
    <location>
        <begin position="151"/>
        <end position="160"/>
    </location>
</feature>
<keyword evidence="2" id="KW-0812">Transmembrane</keyword>
<evidence type="ECO:0000256" key="2">
    <source>
        <dbReference type="SAM" id="Phobius"/>
    </source>
</evidence>
<feature type="region of interest" description="Disordered" evidence="1">
    <location>
        <begin position="138"/>
        <end position="185"/>
    </location>
</feature>
<accession>A0A7S2MZN3</accession>
<feature type="transmembrane region" description="Helical" evidence="2">
    <location>
        <begin position="102"/>
        <end position="120"/>
    </location>
</feature>
<reference evidence="3" key="1">
    <citation type="submission" date="2021-01" db="EMBL/GenBank/DDBJ databases">
        <authorList>
            <person name="Corre E."/>
            <person name="Pelletier E."/>
            <person name="Niang G."/>
            <person name="Scheremetjew M."/>
            <person name="Finn R."/>
            <person name="Kale V."/>
            <person name="Holt S."/>
            <person name="Cochrane G."/>
            <person name="Meng A."/>
            <person name="Brown T."/>
            <person name="Cohen L."/>
        </authorList>
    </citation>
    <scope>NUCLEOTIDE SEQUENCE</scope>
    <source>
        <strain evidence="3">CCMP826</strain>
    </source>
</reference>
<dbReference type="EMBL" id="HBGV01016629">
    <property type="protein sequence ID" value="CAD9511224.1"/>
    <property type="molecule type" value="Transcribed_RNA"/>
</dbReference>
<name>A0A7S2MZN3_9STRA</name>
<keyword evidence="2" id="KW-0472">Membrane</keyword>
<evidence type="ECO:0000313" key="3">
    <source>
        <dbReference type="EMBL" id="CAD9511224.1"/>
    </source>
</evidence>
<gene>
    <name evidence="3" type="ORF">HTAM1171_LOCUS10194</name>
</gene>
<proteinExistence type="predicted"/>
<evidence type="ECO:0008006" key="4">
    <source>
        <dbReference type="Google" id="ProtNLM"/>
    </source>
</evidence>
<feature type="transmembrane region" description="Helical" evidence="2">
    <location>
        <begin position="50"/>
        <end position="70"/>
    </location>
</feature>
<protein>
    <recommendedName>
        <fullName evidence="4">Transmembrane protein</fullName>
    </recommendedName>
</protein>
<keyword evidence="2" id="KW-1133">Transmembrane helix</keyword>
<organism evidence="3">
    <name type="scientific">Helicotheca tamesis</name>
    <dbReference type="NCBI Taxonomy" id="374047"/>
    <lineage>
        <taxon>Eukaryota</taxon>
        <taxon>Sar</taxon>
        <taxon>Stramenopiles</taxon>
        <taxon>Ochrophyta</taxon>
        <taxon>Bacillariophyta</taxon>
        <taxon>Mediophyceae</taxon>
        <taxon>Lithodesmiophycidae</taxon>
        <taxon>Lithodesmiales</taxon>
        <taxon>Lithodesmiaceae</taxon>
        <taxon>Helicotheca</taxon>
    </lineage>
</organism>
<evidence type="ECO:0000256" key="1">
    <source>
        <dbReference type="SAM" id="MobiDB-lite"/>
    </source>
</evidence>
<sequence length="185" mass="20885">MLLKLVHSWQITFCIMFRITTTTTTTTTTVSHKKKKKRTYKLKKATKTSFRVVSFFILGLCSSLLGYTILDNNNNSNLKASSSSLEMYGTILVNKLQNVPPFAVIGFLYSLVLHFGISAYNNEQRQQQLQQERVVIENALTNGNSSSNTAKTKKKRRRKGPPSSNKDTLMDGWTDMPKGPRPFLG</sequence>
<dbReference type="AlphaFoldDB" id="A0A7S2MZN3"/>
<feature type="compositionally biased region" description="Low complexity" evidence="1">
    <location>
        <begin position="141"/>
        <end position="150"/>
    </location>
</feature>
<feature type="transmembrane region" description="Helical" evidence="2">
    <location>
        <begin position="6"/>
        <end position="30"/>
    </location>
</feature>